<gene>
    <name evidence="2" type="ORF">ACEWY4_017580</name>
</gene>
<dbReference type="Gene3D" id="3.90.215.10">
    <property type="entry name" value="Gamma Fibrinogen, chain A, domain 1"/>
    <property type="match status" value="2"/>
</dbReference>
<dbReference type="InterPro" id="IPR036056">
    <property type="entry name" value="Fibrinogen-like_C"/>
</dbReference>
<dbReference type="SMART" id="SM00186">
    <property type="entry name" value="FBG"/>
    <property type="match status" value="1"/>
</dbReference>
<dbReference type="PANTHER" id="PTHR19143">
    <property type="entry name" value="FIBRINOGEN/TENASCIN/ANGIOPOEITIN"/>
    <property type="match status" value="1"/>
</dbReference>
<dbReference type="Proteomes" id="UP001591681">
    <property type="component" value="Unassembled WGS sequence"/>
</dbReference>
<comment type="caution">
    <text evidence="2">The sequence shown here is derived from an EMBL/GenBank/DDBJ whole genome shotgun (WGS) entry which is preliminary data.</text>
</comment>
<proteinExistence type="predicted"/>
<dbReference type="AlphaFoldDB" id="A0ABD1JIF4"/>
<dbReference type="Gene3D" id="4.10.530.10">
    <property type="entry name" value="Gamma-fibrinogen Carboxyl Terminal Fragment, domain 2"/>
    <property type="match status" value="1"/>
</dbReference>
<evidence type="ECO:0000313" key="3">
    <source>
        <dbReference type="Proteomes" id="UP001591681"/>
    </source>
</evidence>
<dbReference type="SUPFAM" id="SSF56496">
    <property type="entry name" value="Fibrinogen C-terminal domain-like"/>
    <property type="match status" value="2"/>
</dbReference>
<sequence length="264" mass="29804">MTDVCDPSAGLDNVVLLTMRKKNELRVYMEDWDGQKAYAHYASFSVDPEQFDYTLHLGTFAGGNAGDALKQHNGMKFSTYDKDQDTYEKNCASHFMGGFWYLNCHDANPNGLYIPDSGSPYSSVYVSWSTWKKISYCLDNVVLLTMRKKNELRVDMEDWDGQKAYAHYASFSVDPEQFDYTLHLGTFAGGNAGDALKQHNGMKFSTYDKDQDIWEKNCASHFMGGFWFINATTPTPTGCTYQTRALHIPAYMSAGARGKGLHTH</sequence>
<name>A0ABD1JIF4_9TELE</name>
<dbReference type="Pfam" id="PF00147">
    <property type="entry name" value="Fibrinogen_C"/>
    <property type="match status" value="1"/>
</dbReference>
<dbReference type="InterPro" id="IPR002181">
    <property type="entry name" value="Fibrinogen_a/b/g_C_dom"/>
</dbReference>
<protein>
    <recommendedName>
        <fullName evidence="1">Fibrinogen C-terminal domain-containing protein</fullName>
    </recommendedName>
</protein>
<organism evidence="2 3">
    <name type="scientific">Coilia grayii</name>
    <name type="common">Gray's grenadier anchovy</name>
    <dbReference type="NCBI Taxonomy" id="363190"/>
    <lineage>
        <taxon>Eukaryota</taxon>
        <taxon>Metazoa</taxon>
        <taxon>Chordata</taxon>
        <taxon>Craniata</taxon>
        <taxon>Vertebrata</taxon>
        <taxon>Euteleostomi</taxon>
        <taxon>Actinopterygii</taxon>
        <taxon>Neopterygii</taxon>
        <taxon>Teleostei</taxon>
        <taxon>Clupei</taxon>
        <taxon>Clupeiformes</taxon>
        <taxon>Clupeoidei</taxon>
        <taxon>Engraulidae</taxon>
        <taxon>Coilinae</taxon>
        <taxon>Coilia</taxon>
    </lineage>
</organism>
<feature type="domain" description="Fibrinogen C-terminal" evidence="1">
    <location>
        <begin position="151"/>
        <end position="239"/>
    </location>
</feature>
<dbReference type="PANTHER" id="PTHR19143:SF225">
    <property type="entry name" value="MICROFIBRIL-ASSOCIATED GLYCOPROTEIN 4"/>
    <property type="match status" value="1"/>
</dbReference>
<dbReference type="InterPro" id="IPR014716">
    <property type="entry name" value="Fibrinogen_a/b/g_C_1"/>
</dbReference>
<keyword evidence="3" id="KW-1185">Reference proteome</keyword>
<dbReference type="InterPro" id="IPR050373">
    <property type="entry name" value="Fibrinogen_C-term_domain"/>
</dbReference>
<evidence type="ECO:0000259" key="1">
    <source>
        <dbReference type="PROSITE" id="PS51406"/>
    </source>
</evidence>
<reference evidence="2 3" key="1">
    <citation type="submission" date="2024-09" db="EMBL/GenBank/DDBJ databases">
        <title>A chromosome-level genome assembly of Gray's grenadier anchovy, Coilia grayii.</title>
        <authorList>
            <person name="Fu Z."/>
        </authorList>
    </citation>
    <scope>NUCLEOTIDE SEQUENCE [LARGE SCALE GENOMIC DNA]</scope>
    <source>
        <strain evidence="2">G4</strain>
        <tissue evidence="2">Muscle</tissue>
    </source>
</reference>
<accession>A0ABD1JIF4</accession>
<feature type="domain" description="Fibrinogen C-terminal" evidence="1">
    <location>
        <begin position="1"/>
        <end position="149"/>
    </location>
</feature>
<evidence type="ECO:0000313" key="2">
    <source>
        <dbReference type="EMBL" id="KAL2086521.1"/>
    </source>
</evidence>
<dbReference type="EMBL" id="JBHFQA010000015">
    <property type="protein sequence ID" value="KAL2086521.1"/>
    <property type="molecule type" value="Genomic_DNA"/>
</dbReference>
<dbReference type="PROSITE" id="PS51406">
    <property type="entry name" value="FIBRINOGEN_C_2"/>
    <property type="match status" value="2"/>
</dbReference>